<dbReference type="InterPro" id="IPR008979">
    <property type="entry name" value="Galactose-bd-like_sf"/>
</dbReference>
<accession>A0A1J8Q256</accession>
<dbReference type="AlphaFoldDB" id="A0A1J8Q256"/>
<dbReference type="STRING" id="180088.A0A1J8Q256"/>
<evidence type="ECO:0000256" key="2">
    <source>
        <dbReference type="ARBA" id="ARBA00022618"/>
    </source>
</evidence>
<evidence type="ECO:0000313" key="8">
    <source>
        <dbReference type="Proteomes" id="UP000183567"/>
    </source>
</evidence>
<dbReference type="Pfam" id="PF03256">
    <property type="entry name" value="ANAPC10"/>
    <property type="match status" value="1"/>
</dbReference>
<dbReference type="GO" id="GO:0005680">
    <property type="term" value="C:anaphase-promoting complex"/>
    <property type="evidence" value="ECO:0007669"/>
    <property type="project" value="InterPro"/>
</dbReference>
<dbReference type="InterPro" id="IPR004939">
    <property type="entry name" value="APC_su10/DOC_dom"/>
</dbReference>
<dbReference type="GO" id="GO:0031145">
    <property type="term" value="P:anaphase-promoting complex-dependent catabolic process"/>
    <property type="evidence" value="ECO:0007669"/>
    <property type="project" value="InterPro"/>
</dbReference>
<keyword evidence="2" id="KW-0132">Cell division</keyword>
<dbReference type="GO" id="GO:0051301">
    <property type="term" value="P:cell division"/>
    <property type="evidence" value="ECO:0007669"/>
    <property type="project" value="UniProtKB-KW"/>
</dbReference>
<evidence type="ECO:0000256" key="3">
    <source>
        <dbReference type="ARBA" id="ARBA00022776"/>
    </source>
</evidence>
<name>A0A1J8Q256_9AGAM</name>
<sequence length="161" mass="18278">MARYWTRLFRHANSVLAPNALDGNPDMFWQPSLCCDGVPSQGGNSEISIYLSWLQDDSYTLSTLAIRAGTGPSDLQDVRVASLEKLGGWITFNVSSEPDEDGDSFKPIHAYVLQVILVQNHEWERYPSTWARVLGPQEEDAPDGDHFPWNSLEFKMYERLQ</sequence>
<reference evidence="7 8" key="1">
    <citation type="submission" date="2016-03" db="EMBL/GenBank/DDBJ databases">
        <title>Comparative genomics of the ectomycorrhizal sister species Rhizopogon vinicolor and Rhizopogon vesiculosus (Basidiomycota: Boletales) reveals a divergence of the mating type B locus.</title>
        <authorList>
            <person name="Mujic A.B."/>
            <person name="Kuo A."/>
            <person name="Tritt A."/>
            <person name="Lipzen A."/>
            <person name="Chen C."/>
            <person name="Johnson J."/>
            <person name="Sharma A."/>
            <person name="Barry K."/>
            <person name="Grigoriev I.V."/>
            <person name="Spatafora J.W."/>
        </authorList>
    </citation>
    <scope>NUCLEOTIDE SEQUENCE [LARGE SCALE GENOMIC DNA]</scope>
    <source>
        <strain evidence="7 8">AM-OR11-056</strain>
    </source>
</reference>
<dbReference type="Proteomes" id="UP000183567">
    <property type="component" value="Unassembled WGS sequence"/>
</dbReference>
<keyword evidence="4" id="KW-0833">Ubl conjugation pathway</keyword>
<feature type="domain" description="DOC" evidence="6">
    <location>
        <begin position="1"/>
        <end position="160"/>
    </location>
</feature>
<dbReference type="PANTHER" id="PTHR12936">
    <property type="entry name" value="ANAPHASE-PROMOTING COMPLEX 10"/>
    <property type="match status" value="1"/>
</dbReference>
<protein>
    <recommendedName>
        <fullName evidence="6">DOC domain-containing protein</fullName>
    </recommendedName>
</protein>
<dbReference type="Gene3D" id="2.60.120.260">
    <property type="entry name" value="Galactose-binding domain-like"/>
    <property type="match status" value="1"/>
</dbReference>
<dbReference type="PROSITE" id="PS51284">
    <property type="entry name" value="DOC"/>
    <property type="match status" value="1"/>
</dbReference>
<evidence type="ECO:0000256" key="5">
    <source>
        <dbReference type="ARBA" id="ARBA00023306"/>
    </source>
</evidence>
<evidence type="ECO:0000313" key="7">
    <source>
        <dbReference type="EMBL" id="OJA15149.1"/>
    </source>
</evidence>
<dbReference type="OrthoDB" id="24948at2759"/>
<comment type="similarity">
    <text evidence="1">Belongs to the APC10 family.</text>
</comment>
<evidence type="ECO:0000256" key="4">
    <source>
        <dbReference type="ARBA" id="ARBA00022786"/>
    </source>
</evidence>
<dbReference type="InterPro" id="IPR016901">
    <property type="entry name" value="APC10/Doc1"/>
</dbReference>
<keyword evidence="5" id="KW-0131">Cell cycle</keyword>
<dbReference type="PANTHER" id="PTHR12936:SF0">
    <property type="entry name" value="ANAPHASE-PROMOTING COMPLEX SUBUNIT 10"/>
    <property type="match status" value="1"/>
</dbReference>
<evidence type="ECO:0000259" key="6">
    <source>
        <dbReference type="PROSITE" id="PS51284"/>
    </source>
</evidence>
<comment type="caution">
    <text evidence="7">The sequence shown here is derived from an EMBL/GenBank/DDBJ whole genome shotgun (WGS) entry which is preliminary data.</text>
</comment>
<proteinExistence type="inferred from homology"/>
<organism evidence="7 8">
    <name type="scientific">Rhizopogon vesiculosus</name>
    <dbReference type="NCBI Taxonomy" id="180088"/>
    <lineage>
        <taxon>Eukaryota</taxon>
        <taxon>Fungi</taxon>
        <taxon>Dikarya</taxon>
        <taxon>Basidiomycota</taxon>
        <taxon>Agaricomycotina</taxon>
        <taxon>Agaricomycetes</taxon>
        <taxon>Agaricomycetidae</taxon>
        <taxon>Boletales</taxon>
        <taxon>Suillineae</taxon>
        <taxon>Rhizopogonaceae</taxon>
        <taxon>Rhizopogon</taxon>
    </lineage>
</organism>
<gene>
    <name evidence="7" type="ORF">AZE42_04694</name>
</gene>
<dbReference type="EMBL" id="LVVM01003305">
    <property type="protein sequence ID" value="OJA15149.1"/>
    <property type="molecule type" value="Genomic_DNA"/>
</dbReference>
<keyword evidence="8" id="KW-1185">Reference proteome</keyword>
<evidence type="ECO:0000256" key="1">
    <source>
        <dbReference type="ARBA" id="ARBA00006762"/>
    </source>
</evidence>
<keyword evidence="3" id="KW-0498">Mitosis</keyword>
<dbReference type="SMART" id="SM01337">
    <property type="entry name" value="APC10"/>
    <property type="match status" value="1"/>
</dbReference>
<dbReference type="GO" id="GO:0070979">
    <property type="term" value="P:protein K11-linked ubiquitination"/>
    <property type="evidence" value="ECO:0007669"/>
    <property type="project" value="TreeGrafter"/>
</dbReference>
<dbReference type="SUPFAM" id="SSF49785">
    <property type="entry name" value="Galactose-binding domain-like"/>
    <property type="match status" value="1"/>
</dbReference>